<dbReference type="NCBIfam" id="NF007914">
    <property type="entry name" value="PRK10628.1"/>
    <property type="match status" value="1"/>
</dbReference>
<feature type="domain" description="Extradiol ring-cleavage dioxygenase class III enzyme subunit B" evidence="7">
    <location>
        <begin position="42"/>
        <end position="273"/>
    </location>
</feature>
<keyword evidence="8" id="KW-0223">Dioxygenase</keyword>
<evidence type="ECO:0000256" key="6">
    <source>
        <dbReference type="SAM" id="MobiDB-lite"/>
    </source>
</evidence>
<dbReference type="CDD" id="cd07363">
    <property type="entry name" value="45_DOPA_Dioxygenase"/>
    <property type="match status" value="1"/>
</dbReference>
<evidence type="ECO:0000313" key="8">
    <source>
        <dbReference type="EMBL" id="SDF61999.1"/>
    </source>
</evidence>
<dbReference type="AlphaFoldDB" id="A0A1G7MLI4"/>
<dbReference type="PIRSF" id="PIRSF006157">
    <property type="entry name" value="Doxgns_DODA"/>
    <property type="match status" value="1"/>
</dbReference>
<evidence type="ECO:0000256" key="3">
    <source>
        <dbReference type="ARBA" id="ARBA00022723"/>
    </source>
</evidence>
<evidence type="ECO:0000259" key="7">
    <source>
        <dbReference type="Pfam" id="PF02900"/>
    </source>
</evidence>
<reference evidence="9" key="1">
    <citation type="submission" date="2016-10" db="EMBL/GenBank/DDBJ databases">
        <authorList>
            <person name="Varghese N."/>
            <person name="Submissions S."/>
        </authorList>
    </citation>
    <scope>NUCLEOTIDE SEQUENCE [LARGE SCALE GENOMIC DNA]</scope>
    <source>
        <strain evidence="9">DSM 44268</strain>
    </source>
</reference>
<accession>A0A1G7MLI4</accession>
<dbReference type="STRING" id="1550231.SAMN05660662_2774"/>
<sequence length="300" mass="32378">MTCGRGMIGDASTGEGRMTVMPAAFIGHGNPMNALEKNRYTEAWRAFGRSVPRPRAILVISAHWYMQATAVTAMPRPRTIHDFYGFPRELFDVRYEPPGLPELYDEIVEVVHPTWVGADVDSWGIDHGTWSVLLHAFPEADIPVVQLSLNALKSFDYHLQLGAALAPLRERGVLVIGSGNVVHNLGGVSRAMPDAGFDWAQRFDQQAKEHMLTDPAGVARLDGHRDFGLAVPTPDHFLPLLYLAGLAREAGRPAEVLVDGYAYGSLSMTAYTLGMGAPASSGSGMAAPLPPDPPPDGANI</sequence>
<name>A0A1G7MLI4_9ACTN</name>
<evidence type="ECO:0000256" key="1">
    <source>
        <dbReference type="ARBA" id="ARBA00001947"/>
    </source>
</evidence>
<keyword evidence="5" id="KW-0560">Oxidoreductase</keyword>
<proteinExistence type="inferred from homology"/>
<organism evidence="8 9">
    <name type="scientific">Blastococcus aurantiacus</name>
    <dbReference type="NCBI Taxonomy" id="1550231"/>
    <lineage>
        <taxon>Bacteria</taxon>
        <taxon>Bacillati</taxon>
        <taxon>Actinomycetota</taxon>
        <taxon>Actinomycetes</taxon>
        <taxon>Geodermatophilales</taxon>
        <taxon>Geodermatophilaceae</taxon>
        <taxon>Blastococcus</taxon>
    </lineage>
</organism>
<comment type="similarity">
    <text evidence="2">Belongs to the DODA-type extradiol aromatic ring-opening dioxygenase family.</text>
</comment>
<comment type="cofactor">
    <cofactor evidence="1">
        <name>Zn(2+)</name>
        <dbReference type="ChEBI" id="CHEBI:29105"/>
    </cofactor>
</comment>
<gene>
    <name evidence="8" type="ORF">SAMN05660662_2774</name>
</gene>
<keyword evidence="4" id="KW-0862">Zinc</keyword>
<dbReference type="PANTHER" id="PTHR30096:SF0">
    <property type="entry name" value="4,5-DOPA DIOXYGENASE EXTRADIOL-LIKE PROTEIN"/>
    <property type="match status" value="1"/>
</dbReference>
<dbReference type="SUPFAM" id="SSF53213">
    <property type="entry name" value="LigB-like"/>
    <property type="match status" value="1"/>
</dbReference>
<evidence type="ECO:0000256" key="2">
    <source>
        <dbReference type="ARBA" id="ARBA00007581"/>
    </source>
</evidence>
<evidence type="ECO:0000256" key="4">
    <source>
        <dbReference type="ARBA" id="ARBA00022833"/>
    </source>
</evidence>
<dbReference type="GO" id="GO:0016702">
    <property type="term" value="F:oxidoreductase activity, acting on single donors with incorporation of molecular oxygen, incorporation of two atoms of oxygen"/>
    <property type="evidence" value="ECO:0007669"/>
    <property type="project" value="UniProtKB-ARBA"/>
</dbReference>
<dbReference type="Pfam" id="PF02900">
    <property type="entry name" value="LigB"/>
    <property type="match status" value="1"/>
</dbReference>
<feature type="compositionally biased region" description="Pro residues" evidence="6">
    <location>
        <begin position="288"/>
        <end position="300"/>
    </location>
</feature>
<dbReference type="Proteomes" id="UP000199406">
    <property type="component" value="Unassembled WGS sequence"/>
</dbReference>
<dbReference type="Gene3D" id="3.40.830.10">
    <property type="entry name" value="LigB-like"/>
    <property type="match status" value="1"/>
</dbReference>
<dbReference type="EMBL" id="FNBT01000005">
    <property type="protein sequence ID" value="SDF61999.1"/>
    <property type="molecule type" value="Genomic_DNA"/>
</dbReference>
<dbReference type="PANTHER" id="PTHR30096">
    <property type="entry name" value="4,5-DOPA DIOXYGENASE EXTRADIOL-LIKE PROTEIN"/>
    <property type="match status" value="1"/>
</dbReference>
<keyword evidence="3" id="KW-0479">Metal-binding</keyword>
<feature type="region of interest" description="Disordered" evidence="6">
    <location>
        <begin position="281"/>
        <end position="300"/>
    </location>
</feature>
<dbReference type="GO" id="GO:0008270">
    <property type="term" value="F:zinc ion binding"/>
    <property type="evidence" value="ECO:0007669"/>
    <property type="project" value="InterPro"/>
</dbReference>
<keyword evidence="9" id="KW-1185">Reference proteome</keyword>
<evidence type="ECO:0000256" key="5">
    <source>
        <dbReference type="ARBA" id="ARBA00023002"/>
    </source>
</evidence>
<dbReference type="InterPro" id="IPR014436">
    <property type="entry name" value="Extradiol_dOase_DODA"/>
</dbReference>
<protein>
    <submittedName>
        <fullName evidence="8">Aromatic ring-opening dioxygenase, catalytic subunit, LigB family</fullName>
    </submittedName>
</protein>
<evidence type="ECO:0000313" key="9">
    <source>
        <dbReference type="Proteomes" id="UP000199406"/>
    </source>
</evidence>
<dbReference type="InterPro" id="IPR004183">
    <property type="entry name" value="Xdiol_dOase_suB"/>
</dbReference>
<dbReference type="GO" id="GO:0008198">
    <property type="term" value="F:ferrous iron binding"/>
    <property type="evidence" value="ECO:0007669"/>
    <property type="project" value="InterPro"/>
</dbReference>